<dbReference type="Gene3D" id="3.40.630.10">
    <property type="entry name" value="Zn peptidases"/>
    <property type="match status" value="1"/>
</dbReference>
<accession>A0A645B4D1</accession>
<gene>
    <name evidence="1" type="primary">abgB_23</name>
    <name evidence="1" type="ORF">SDC9_107126</name>
</gene>
<evidence type="ECO:0000313" key="1">
    <source>
        <dbReference type="EMBL" id="MPM60275.1"/>
    </source>
</evidence>
<organism evidence="1">
    <name type="scientific">bioreactor metagenome</name>
    <dbReference type="NCBI Taxonomy" id="1076179"/>
    <lineage>
        <taxon>unclassified sequences</taxon>
        <taxon>metagenomes</taxon>
        <taxon>ecological metagenomes</taxon>
    </lineage>
</organism>
<dbReference type="GO" id="GO:0046657">
    <property type="term" value="P:folic acid catabolic process"/>
    <property type="evidence" value="ECO:0007669"/>
    <property type="project" value="TreeGrafter"/>
</dbReference>
<dbReference type="InterPro" id="IPR052030">
    <property type="entry name" value="Peptidase_M20/M20A_hydrolases"/>
</dbReference>
<sequence length="107" mass="11544">MIPYVHSEKMSMGSTDVGDVSYQTPTAQLTAATYPIGSPGHSWQNVALGKSSIAHKGMLTAAKVLAGTAIDLYEDPKLLVEIKNEFKEKTKDGYFCPIEKDAEPIAV</sequence>
<dbReference type="GO" id="GO:0071713">
    <property type="term" value="F:para-aminobenzoyl-glutamate hydrolase activity"/>
    <property type="evidence" value="ECO:0007669"/>
    <property type="project" value="TreeGrafter"/>
</dbReference>
<dbReference type="AlphaFoldDB" id="A0A645B4D1"/>
<protein>
    <submittedName>
        <fullName evidence="1">p-aminobenzoyl-glutamate hydrolase subunit B</fullName>
        <ecNumber evidence="1">3.5.1.-</ecNumber>
    </submittedName>
</protein>
<reference evidence="1" key="1">
    <citation type="submission" date="2019-08" db="EMBL/GenBank/DDBJ databases">
        <authorList>
            <person name="Kucharzyk K."/>
            <person name="Murdoch R.W."/>
            <person name="Higgins S."/>
            <person name="Loffler F."/>
        </authorList>
    </citation>
    <scope>NUCLEOTIDE SEQUENCE</scope>
</reference>
<comment type="caution">
    <text evidence="1">The sequence shown here is derived from an EMBL/GenBank/DDBJ whole genome shotgun (WGS) entry which is preliminary data.</text>
</comment>
<name>A0A645B4D1_9ZZZZ</name>
<dbReference type="GO" id="GO:0005737">
    <property type="term" value="C:cytoplasm"/>
    <property type="evidence" value="ECO:0007669"/>
    <property type="project" value="TreeGrafter"/>
</dbReference>
<dbReference type="GO" id="GO:0016805">
    <property type="term" value="F:dipeptidase activity"/>
    <property type="evidence" value="ECO:0007669"/>
    <property type="project" value="TreeGrafter"/>
</dbReference>
<dbReference type="EMBL" id="VSSQ01017718">
    <property type="protein sequence ID" value="MPM60275.1"/>
    <property type="molecule type" value="Genomic_DNA"/>
</dbReference>
<keyword evidence="1" id="KW-0378">Hydrolase</keyword>
<proteinExistence type="predicted"/>
<dbReference type="PANTHER" id="PTHR30575:SF0">
    <property type="entry name" value="XAA-ARG DIPEPTIDASE"/>
    <property type="match status" value="1"/>
</dbReference>
<dbReference type="SUPFAM" id="SSF53187">
    <property type="entry name" value="Zn-dependent exopeptidases"/>
    <property type="match status" value="1"/>
</dbReference>
<dbReference type="PANTHER" id="PTHR30575">
    <property type="entry name" value="PEPTIDASE M20"/>
    <property type="match status" value="1"/>
</dbReference>
<dbReference type="EC" id="3.5.1.-" evidence="1"/>